<comment type="subcellular location">
    <subcellularLocation>
        <location evidence="1">Cell inner membrane</location>
        <topology evidence="1">Multi-pass membrane protein</topology>
    </subcellularLocation>
    <subcellularLocation>
        <location evidence="9">Cell membrane</location>
        <topology evidence="9">Multi-pass membrane protein</topology>
    </subcellularLocation>
</comment>
<dbReference type="PROSITE" id="PS50928">
    <property type="entry name" value="ABC_TM1"/>
    <property type="match status" value="1"/>
</dbReference>
<dbReference type="AlphaFoldDB" id="A0A7W9B0A0"/>
<reference evidence="11 12" key="1">
    <citation type="submission" date="2020-08" db="EMBL/GenBank/DDBJ databases">
        <title>Genomic Encyclopedia of Type Strains, Phase IV (KMG-IV): sequencing the most valuable type-strain genomes for metagenomic binning, comparative biology and taxonomic classification.</title>
        <authorList>
            <person name="Goeker M."/>
        </authorList>
    </citation>
    <scope>NUCLEOTIDE SEQUENCE [LARGE SCALE GENOMIC DNA]</scope>
    <source>
        <strain evidence="11 12">DSM 26944</strain>
    </source>
</reference>
<dbReference type="InterPro" id="IPR000515">
    <property type="entry name" value="MetI-like"/>
</dbReference>
<keyword evidence="3 9" id="KW-0813">Transport</keyword>
<evidence type="ECO:0000256" key="8">
    <source>
        <dbReference type="ARBA" id="ARBA00023136"/>
    </source>
</evidence>
<dbReference type="InterPro" id="IPR035906">
    <property type="entry name" value="MetI-like_sf"/>
</dbReference>
<evidence type="ECO:0000256" key="6">
    <source>
        <dbReference type="ARBA" id="ARBA00022970"/>
    </source>
</evidence>
<dbReference type="PANTHER" id="PTHR30614">
    <property type="entry name" value="MEMBRANE COMPONENT OF AMINO ACID ABC TRANSPORTER"/>
    <property type="match status" value="1"/>
</dbReference>
<keyword evidence="4" id="KW-1003">Cell membrane</keyword>
<evidence type="ECO:0000256" key="2">
    <source>
        <dbReference type="ARBA" id="ARBA00010072"/>
    </source>
</evidence>
<dbReference type="NCBIfam" id="TIGR01726">
    <property type="entry name" value="HEQRo_perm_3TM"/>
    <property type="match status" value="1"/>
</dbReference>
<protein>
    <submittedName>
        <fullName evidence="11">Polar amino acid transport system permease protein</fullName>
    </submittedName>
</protein>
<organism evidence="11 12">
    <name type="scientific">Brucella daejeonensis</name>
    <dbReference type="NCBI Taxonomy" id="659015"/>
    <lineage>
        <taxon>Bacteria</taxon>
        <taxon>Pseudomonadati</taxon>
        <taxon>Pseudomonadota</taxon>
        <taxon>Alphaproteobacteria</taxon>
        <taxon>Hyphomicrobiales</taxon>
        <taxon>Brucellaceae</taxon>
        <taxon>Brucella/Ochrobactrum group</taxon>
        <taxon>Brucella</taxon>
    </lineage>
</organism>
<comment type="caution">
    <text evidence="11">The sequence shown here is derived from an EMBL/GenBank/DDBJ whole genome shotgun (WGS) entry which is preliminary data.</text>
</comment>
<keyword evidence="8 9" id="KW-0472">Membrane</keyword>
<name>A0A7W9B0A0_9HYPH</name>
<evidence type="ECO:0000313" key="12">
    <source>
        <dbReference type="Proteomes" id="UP000555546"/>
    </source>
</evidence>
<dbReference type="EMBL" id="JACIJG010000019">
    <property type="protein sequence ID" value="MBB5703868.1"/>
    <property type="molecule type" value="Genomic_DNA"/>
</dbReference>
<evidence type="ECO:0000313" key="11">
    <source>
        <dbReference type="EMBL" id="MBB5703868.1"/>
    </source>
</evidence>
<dbReference type="InterPro" id="IPR043429">
    <property type="entry name" value="ArtM/GltK/GlnP/TcyL/YhdX-like"/>
</dbReference>
<proteinExistence type="inferred from homology"/>
<dbReference type="GO" id="GO:0006865">
    <property type="term" value="P:amino acid transport"/>
    <property type="evidence" value="ECO:0007669"/>
    <property type="project" value="UniProtKB-KW"/>
</dbReference>
<dbReference type="CDD" id="cd06261">
    <property type="entry name" value="TM_PBP2"/>
    <property type="match status" value="1"/>
</dbReference>
<dbReference type="Proteomes" id="UP000555546">
    <property type="component" value="Unassembled WGS sequence"/>
</dbReference>
<evidence type="ECO:0000259" key="10">
    <source>
        <dbReference type="PROSITE" id="PS50928"/>
    </source>
</evidence>
<dbReference type="GO" id="GO:0043190">
    <property type="term" value="C:ATP-binding cassette (ABC) transporter complex"/>
    <property type="evidence" value="ECO:0007669"/>
    <property type="project" value="InterPro"/>
</dbReference>
<keyword evidence="5 9" id="KW-0812">Transmembrane</keyword>
<evidence type="ECO:0000256" key="1">
    <source>
        <dbReference type="ARBA" id="ARBA00004429"/>
    </source>
</evidence>
<dbReference type="GO" id="GO:0022857">
    <property type="term" value="F:transmembrane transporter activity"/>
    <property type="evidence" value="ECO:0007669"/>
    <property type="project" value="InterPro"/>
</dbReference>
<feature type="domain" description="ABC transmembrane type-1" evidence="10">
    <location>
        <begin position="15"/>
        <end position="207"/>
    </location>
</feature>
<feature type="transmembrane region" description="Helical" evidence="9">
    <location>
        <begin position="84"/>
        <end position="104"/>
    </location>
</feature>
<comment type="similarity">
    <text evidence="2">Belongs to the binding-protein-dependent transport system permease family. HisMQ subfamily.</text>
</comment>
<evidence type="ECO:0000256" key="9">
    <source>
        <dbReference type="RuleBase" id="RU363032"/>
    </source>
</evidence>
<dbReference type="SUPFAM" id="SSF161098">
    <property type="entry name" value="MetI-like"/>
    <property type="match status" value="1"/>
</dbReference>
<evidence type="ECO:0000256" key="5">
    <source>
        <dbReference type="ARBA" id="ARBA00022692"/>
    </source>
</evidence>
<feature type="transmembrane region" description="Helical" evidence="9">
    <location>
        <begin position="20"/>
        <end position="43"/>
    </location>
</feature>
<sequence>MVFSFQVIHDNLPQLLWAARLTFMVSVLGVGIGLALGALVCAARLSPLKPVRVASAVYISFFRGVPLLVQLLLFYYLLPVIGLNVPPMVAAVGTVGLCSAAYVAEYLRGAINAIPPGQLEAAVTLGFAPHRIWTRILLPQAVRISLPSLVNELILLVKASSLVSLVGITELTRTSQALASATYRPLEIFTMAAVVYLSINLCLALLGRYLERRSAV</sequence>
<evidence type="ECO:0000256" key="7">
    <source>
        <dbReference type="ARBA" id="ARBA00022989"/>
    </source>
</evidence>
<dbReference type="Pfam" id="PF00528">
    <property type="entry name" value="BPD_transp_1"/>
    <property type="match status" value="1"/>
</dbReference>
<evidence type="ECO:0000256" key="4">
    <source>
        <dbReference type="ARBA" id="ARBA00022475"/>
    </source>
</evidence>
<accession>A0A7W9B0A0</accession>
<dbReference type="RefSeq" id="WP_183656343.1">
    <property type="nucleotide sequence ID" value="NZ_JACIJG010000019.1"/>
</dbReference>
<dbReference type="InterPro" id="IPR010065">
    <property type="entry name" value="AA_ABC_transptr_permease_3TM"/>
</dbReference>
<evidence type="ECO:0000256" key="3">
    <source>
        <dbReference type="ARBA" id="ARBA00022448"/>
    </source>
</evidence>
<feature type="transmembrane region" description="Helical" evidence="9">
    <location>
        <begin position="188"/>
        <end position="210"/>
    </location>
</feature>
<gene>
    <name evidence="11" type="ORF">FHS76_003781</name>
</gene>
<keyword evidence="7 9" id="KW-1133">Transmembrane helix</keyword>
<keyword evidence="6" id="KW-0029">Amino-acid transport</keyword>
<feature type="transmembrane region" description="Helical" evidence="9">
    <location>
        <begin position="55"/>
        <end position="78"/>
    </location>
</feature>
<dbReference type="PANTHER" id="PTHR30614:SF0">
    <property type="entry name" value="L-CYSTINE TRANSPORT SYSTEM PERMEASE PROTEIN TCYL"/>
    <property type="match status" value="1"/>
</dbReference>
<dbReference type="Gene3D" id="1.10.3720.10">
    <property type="entry name" value="MetI-like"/>
    <property type="match status" value="1"/>
</dbReference>
<keyword evidence="12" id="KW-1185">Reference proteome</keyword>